<dbReference type="AlphaFoldDB" id="A0AA38TJW5"/>
<evidence type="ECO:0000313" key="3">
    <source>
        <dbReference type="Proteomes" id="UP001172457"/>
    </source>
</evidence>
<protein>
    <recommendedName>
        <fullName evidence="4">Ubiquitin-like protease family profile domain-containing protein</fullName>
    </recommendedName>
</protein>
<dbReference type="SUPFAM" id="SSF54001">
    <property type="entry name" value="Cysteine proteinases"/>
    <property type="match status" value="1"/>
</dbReference>
<comment type="caution">
    <text evidence="2">The sequence shown here is derived from an EMBL/GenBank/DDBJ whole genome shotgun (WGS) entry which is preliminary data.</text>
</comment>
<reference evidence="2" key="1">
    <citation type="submission" date="2023-03" db="EMBL/GenBank/DDBJ databases">
        <title>Chromosome-scale reference genome and RAD-based genetic map of yellow starthistle (Centaurea solstitialis) reveal putative structural variation and QTLs associated with invader traits.</title>
        <authorList>
            <person name="Reatini B."/>
            <person name="Cang F.A."/>
            <person name="Jiang Q."/>
            <person name="Mckibben M.T.W."/>
            <person name="Barker M.S."/>
            <person name="Rieseberg L.H."/>
            <person name="Dlugosch K.M."/>
        </authorList>
    </citation>
    <scope>NUCLEOTIDE SEQUENCE</scope>
    <source>
        <strain evidence="2">CAN-66</strain>
        <tissue evidence="2">Leaf</tissue>
    </source>
</reference>
<feature type="region of interest" description="Disordered" evidence="1">
    <location>
        <begin position="1"/>
        <end position="44"/>
    </location>
</feature>
<feature type="compositionally biased region" description="Basic residues" evidence="1">
    <location>
        <begin position="17"/>
        <end position="26"/>
    </location>
</feature>
<evidence type="ECO:0000256" key="1">
    <source>
        <dbReference type="SAM" id="MobiDB-lite"/>
    </source>
</evidence>
<accession>A0AA38TJW5</accession>
<keyword evidence="3" id="KW-1185">Reference proteome</keyword>
<feature type="compositionally biased region" description="Basic and acidic residues" evidence="1">
    <location>
        <begin position="27"/>
        <end position="44"/>
    </location>
</feature>
<name>A0AA38TJW5_9ASTR</name>
<feature type="compositionally biased region" description="Basic and acidic residues" evidence="1">
    <location>
        <begin position="1"/>
        <end position="16"/>
    </location>
</feature>
<gene>
    <name evidence="2" type="ORF">OSB04_015903</name>
</gene>
<evidence type="ECO:0000313" key="2">
    <source>
        <dbReference type="EMBL" id="KAJ9551858.1"/>
    </source>
</evidence>
<proteinExistence type="predicted"/>
<evidence type="ECO:0008006" key="4">
    <source>
        <dbReference type="Google" id="ProtNLM"/>
    </source>
</evidence>
<organism evidence="2 3">
    <name type="scientific">Centaurea solstitialis</name>
    <name type="common">yellow star-thistle</name>
    <dbReference type="NCBI Taxonomy" id="347529"/>
    <lineage>
        <taxon>Eukaryota</taxon>
        <taxon>Viridiplantae</taxon>
        <taxon>Streptophyta</taxon>
        <taxon>Embryophyta</taxon>
        <taxon>Tracheophyta</taxon>
        <taxon>Spermatophyta</taxon>
        <taxon>Magnoliopsida</taxon>
        <taxon>eudicotyledons</taxon>
        <taxon>Gunneridae</taxon>
        <taxon>Pentapetalae</taxon>
        <taxon>asterids</taxon>
        <taxon>campanulids</taxon>
        <taxon>Asterales</taxon>
        <taxon>Asteraceae</taxon>
        <taxon>Carduoideae</taxon>
        <taxon>Cardueae</taxon>
        <taxon>Centaureinae</taxon>
        <taxon>Centaurea</taxon>
    </lineage>
</organism>
<sequence>MEKKKDEVEQNEEYKEKKKQKGKQKEKRILNEKDKGKKDKGKKIEKVTDEVEMPLIECEPSEFSKATEVESKVASWIFSFEGDKSDVVFETKDGFQSMRFMMESLIPECETFYNVIDTWAMLLNFEERMKSEDCPRRFFAQQKSLHGQIQDLEKFELVFFPVVSVVHYLLICFNLKEGRIQIFDNSDVDVPLSAKYGSIPIVVQKVFVTVLKQLNDGRFKKLNKAKPKREKMSWRTLGNHVDCAVFMMRHMETYMGQSMKDWDCGLADEGKTQKSQLVNLRHKYVGKMLLSDLNVKKNLVLEGMHKFAEYPEQKQKEILDYAKTMVHNRFNEFAN</sequence>
<dbReference type="Proteomes" id="UP001172457">
    <property type="component" value="Chromosome 4"/>
</dbReference>
<dbReference type="InterPro" id="IPR038765">
    <property type="entry name" value="Papain-like_cys_pep_sf"/>
</dbReference>
<dbReference type="Gene3D" id="3.40.395.10">
    <property type="entry name" value="Adenoviral Proteinase, Chain A"/>
    <property type="match status" value="1"/>
</dbReference>
<dbReference type="EMBL" id="JARYMX010000004">
    <property type="protein sequence ID" value="KAJ9551858.1"/>
    <property type="molecule type" value="Genomic_DNA"/>
</dbReference>